<evidence type="ECO:0000313" key="3">
    <source>
        <dbReference type="EMBL" id="XCB34215.1"/>
    </source>
</evidence>
<keyword evidence="2" id="KW-0732">Signal</keyword>
<dbReference type="PANTHER" id="PTHR31270">
    <property type="entry name" value="GLUTAMINYL-PEPTIDE CYCLOTRANSFERASE"/>
    <property type="match status" value="1"/>
</dbReference>
<dbReference type="RefSeq" id="WP_353065142.1">
    <property type="nucleotide sequence ID" value="NZ_CP132942.1"/>
</dbReference>
<dbReference type="GO" id="GO:0016603">
    <property type="term" value="F:glutaminyl-peptide cyclotransferase activity"/>
    <property type="evidence" value="ECO:0007669"/>
    <property type="project" value="InterPro"/>
</dbReference>
<dbReference type="InterPro" id="IPR007788">
    <property type="entry name" value="QCT"/>
</dbReference>
<dbReference type="InterPro" id="IPR011044">
    <property type="entry name" value="Quino_amine_DH_bsu"/>
</dbReference>
<dbReference type="AlphaFoldDB" id="A0AAU7ZTK2"/>
<evidence type="ECO:0000256" key="2">
    <source>
        <dbReference type="SAM" id="SignalP"/>
    </source>
</evidence>
<dbReference type="EMBL" id="CP132942">
    <property type="protein sequence ID" value="XCB34215.1"/>
    <property type="molecule type" value="Genomic_DNA"/>
</dbReference>
<name>A0AAU7ZTK2_9BACT</name>
<dbReference type="Pfam" id="PF05096">
    <property type="entry name" value="Glu_cyclase_2"/>
    <property type="match status" value="1"/>
</dbReference>
<dbReference type="KEGG" id="tpsc:RBB77_04795"/>
<sequence length="282" mass="31561">MSPQKLFATKVILALALLVADCAAAPVYTYKIVAKYPHSTDSYTEGFFFLNGLFYEGIGLNGHSGIVVTQPETGTPVQRFDLPSKYFGEGIIDWGPNLLQWTWQSHTGFVLDRFSLRIVSQFHYSGEGWGITRTAKELITSDGTATLRFRNPNTFAETHHIVVKEGSKTIDQLNELEYIKGEIYANVWHSDRIARISPTDGHVIAWIDLTGLLPANQRVNEESVLNGIAYDAKKGRLFVTGKQWPAVFEIKIMPKSNRSALRQKISVKPPNSLKPYQTTTSP</sequence>
<protein>
    <submittedName>
        <fullName evidence="3">Glutaminyl-peptide cyclotransferase</fullName>
    </submittedName>
</protein>
<organism evidence="3">
    <name type="scientific">Tunturiibacter psychrotolerans</name>
    <dbReference type="NCBI Taxonomy" id="3069686"/>
    <lineage>
        <taxon>Bacteria</taxon>
        <taxon>Pseudomonadati</taxon>
        <taxon>Acidobacteriota</taxon>
        <taxon>Terriglobia</taxon>
        <taxon>Terriglobales</taxon>
        <taxon>Acidobacteriaceae</taxon>
        <taxon>Tunturiibacter</taxon>
    </lineage>
</organism>
<reference evidence="3" key="1">
    <citation type="submission" date="2023-08" db="EMBL/GenBank/DDBJ databases">
        <authorList>
            <person name="Messyasz A."/>
            <person name="Mannisto M.K."/>
            <person name="Kerkhof L.J."/>
            <person name="Haggblom M."/>
        </authorList>
    </citation>
    <scope>NUCLEOTIDE SEQUENCE</scope>
    <source>
        <strain evidence="3">X5P6</strain>
    </source>
</reference>
<accession>A0AAU7ZTK2</accession>
<reference evidence="3" key="2">
    <citation type="journal article" date="2024" name="Environ. Microbiol.">
        <title>Genome analysis and description of Tunturibacter gen. nov. expands the diversity of Terriglobia in tundra soils.</title>
        <authorList>
            <person name="Messyasz A."/>
            <person name="Mannisto M.K."/>
            <person name="Kerkhof L.J."/>
            <person name="Haggblom M.M."/>
        </authorList>
    </citation>
    <scope>NUCLEOTIDE SEQUENCE</scope>
    <source>
        <strain evidence="3">X5P6</strain>
    </source>
</reference>
<feature type="signal peptide" evidence="2">
    <location>
        <begin position="1"/>
        <end position="25"/>
    </location>
</feature>
<proteinExistence type="predicted"/>
<evidence type="ECO:0000256" key="1">
    <source>
        <dbReference type="SAM" id="MobiDB-lite"/>
    </source>
</evidence>
<feature type="chain" id="PRO_5043773019" evidence="2">
    <location>
        <begin position="26"/>
        <end position="282"/>
    </location>
</feature>
<feature type="region of interest" description="Disordered" evidence="1">
    <location>
        <begin position="263"/>
        <end position="282"/>
    </location>
</feature>
<gene>
    <name evidence="3" type="ORF">RBB77_04795</name>
</gene>
<dbReference type="SUPFAM" id="SSF50969">
    <property type="entry name" value="YVTN repeat-like/Quinoprotein amine dehydrogenase"/>
    <property type="match status" value="1"/>
</dbReference>
<dbReference type="PANTHER" id="PTHR31270:SF1">
    <property type="entry name" value="GLUTAMINYL-PEPTIDE CYCLOTRANSFERASE"/>
    <property type="match status" value="1"/>
</dbReference>